<evidence type="ECO:0000259" key="13">
    <source>
        <dbReference type="PROSITE" id="PS51173"/>
    </source>
</evidence>
<dbReference type="AlphaFoldDB" id="L8PK25"/>
<keyword evidence="4" id="KW-1015">Disulfide bond</keyword>
<dbReference type="PATRIC" id="fig|1160705.3.peg.1137"/>
<evidence type="ECO:0000256" key="12">
    <source>
        <dbReference type="SAM" id="MobiDB-lite"/>
    </source>
</evidence>
<dbReference type="InterPro" id="IPR012291">
    <property type="entry name" value="CBM2_carb-bd_dom_sf"/>
</dbReference>
<dbReference type="SUPFAM" id="SSF51989">
    <property type="entry name" value="Glycosyl hydrolases family 6, cellulases"/>
    <property type="match status" value="1"/>
</dbReference>
<feature type="binding site" evidence="9">
    <location>
        <position position="194"/>
    </location>
    <ligand>
        <name>substrate</name>
    </ligand>
</feature>
<keyword evidence="3 11" id="KW-0136">Cellulose degradation</keyword>
<gene>
    <name evidence="14" type="ORF">STVIR_1139</name>
</gene>
<evidence type="ECO:0000256" key="9">
    <source>
        <dbReference type="PIRSR" id="PIRSR001100-2"/>
    </source>
</evidence>
<feature type="binding site" evidence="9">
    <location>
        <position position="340"/>
    </location>
    <ligand>
        <name>substrate</name>
    </ligand>
</feature>
<dbReference type="GO" id="GO:0004553">
    <property type="term" value="F:hydrolase activity, hydrolyzing O-glycosyl compounds"/>
    <property type="evidence" value="ECO:0007669"/>
    <property type="project" value="InterPro"/>
</dbReference>
<keyword evidence="2 11" id="KW-0378">Hydrolase</keyword>
<evidence type="ECO:0000256" key="3">
    <source>
        <dbReference type="ARBA" id="ARBA00023001"/>
    </source>
</evidence>
<dbReference type="PROSITE" id="PS51173">
    <property type="entry name" value="CBM2"/>
    <property type="match status" value="1"/>
</dbReference>
<reference evidence="14 15" key="1">
    <citation type="journal article" date="2013" name="Genome Announc.">
        <title>Draft Genome Sequence of Streptomyces viridochromogenes Strain Tu57, Producer of Avilamycin.</title>
        <authorList>
            <person name="Gruning B.A."/>
            <person name="Erxleben A."/>
            <person name="Hahnlein A."/>
            <person name="Gunther S."/>
        </authorList>
    </citation>
    <scope>NUCLEOTIDE SEQUENCE [LARGE SCALE GENOMIC DNA]</scope>
    <source>
        <strain evidence="14 15">Tue57</strain>
    </source>
</reference>
<evidence type="ECO:0000256" key="8">
    <source>
        <dbReference type="PIRSR" id="PIRSR001100-1"/>
    </source>
</evidence>
<evidence type="ECO:0000256" key="1">
    <source>
        <dbReference type="ARBA" id="ARBA00022729"/>
    </source>
</evidence>
<dbReference type="Gene3D" id="3.20.20.40">
    <property type="entry name" value="1, 4-beta cellobiohydrolase"/>
    <property type="match status" value="1"/>
</dbReference>
<evidence type="ECO:0000256" key="5">
    <source>
        <dbReference type="ARBA" id="ARBA00023277"/>
    </source>
</evidence>
<dbReference type="SUPFAM" id="SSF49384">
    <property type="entry name" value="Carbohydrate-binding domain"/>
    <property type="match status" value="1"/>
</dbReference>
<dbReference type="InterPro" id="IPR001524">
    <property type="entry name" value="Glyco_hydro_6_CS"/>
</dbReference>
<feature type="compositionally biased region" description="Basic and acidic residues" evidence="12">
    <location>
        <begin position="509"/>
        <end position="521"/>
    </location>
</feature>
<evidence type="ECO:0000256" key="10">
    <source>
        <dbReference type="PROSITE-ProRule" id="PRU10056"/>
    </source>
</evidence>
<keyword evidence="5 11" id="KW-0119">Carbohydrate metabolism</keyword>
<evidence type="ECO:0000256" key="4">
    <source>
        <dbReference type="ARBA" id="ARBA00023157"/>
    </source>
</evidence>
<dbReference type="Pfam" id="PF01341">
    <property type="entry name" value="Glyco_hydro_6"/>
    <property type="match status" value="1"/>
</dbReference>
<keyword evidence="6 11" id="KW-0326">Glycosidase</keyword>
<dbReference type="SMART" id="SM00637">
    <property type="entry name" value="CBD_II"/>
    <property type="match status" value="1"/>
</dbReference>
<feature type="domain" description="CBM2" evidence="13">
    <location>
        <begin position="30"/>
        <end position="139"/>
    </location>
</feature>
<feature type="binding site" evidence="9">
    <location>
        <position position="377"/>
    </location>
    <ligand>
        <name>substrate</name>
    </ligand>
</feature>
<keyword evidence="7 11" id="KW-0624">Polysaccharide degradation</keyword>
<evidence type="ECO:0000256" key="7">
    <source>
        <dbReference type="ARBA" id="ARBA00023326"/>
    </source>
</evidence>
<dbReference type="Gene3D" id="2.60.40.290">
    <property type="match status" value="1"/>
</dbReference>
<dbReference type="PROSITE" id="PS00655">
    <property type="entry name" value="GLYCOSYL_HYDROL_F6_1"/>
    <property type="match status" value="1"/>
</dbReference>
<protein>
    <recommendedName>
        <fullName evidence="11">Glucanase</fullName>
        <ecNumber evidence="11">3.2.1.-</ecNumber>
    </recommendedName>
</protein>
<evidence type="ECO:0000313" key="15">
    <source>
        <dbReference type="Proteomes" id="UP000011205"/>
    </source>
</evidence>
<dbReference type="Proteomes" id="UP000011205">
    <property type="component" value="Unassembled WGS sequence"/>
</dbReference>
<dbReference type="EC" id="3.2.1.-" evidence="11"/>
<feature type="binding site" evidence="9">
    <location>
        <position position="192"/>
    </location>
    <ligand>
        <name>substrate</name>
    </ligand>
</feature>
<dbReference type="GO" id="GO:0030245">
    <property type="term" value="P:cellulose catabolic process"/>
    <property type="evidence" value="ECO:0007669"/>
    <property type="project" value="UniProtKB-KW"/>
</dbReference>
<dbReference type="PIRSF" id="PIRSF001100">
    <property type="entry name" value="Beta_cellobiohydrolase"/>
    <property type="match status" value="1"/>
</dbReference>
<proteinExistence type="inferred from homology"/>
<dbReference type="InterPro" id="IPR008965">
    <property type="entry name" value="CBM2/CBM3_carb-bd_dom_sf"/>
</dbReference>
<feature type="binding site" evidence="9">
    <location>
        <position position="337"/>
    </location>
    <ligand>
        <name>substrate</name>
    </ligand>
</feature>
<feature type="chain" id="PRO_5005139361" description="Glucanase" evidence="11">
    <location>
        <begin position="25"/>
        <end position="570"/>
    </location>
</feature>
<organism evidence="14 15">
    <name type="scientific">Streptomyces viridochromogenes Tue57</name>
    <dbReference type="NCBI Taxonomy" id="1160705"/>
    <lineage>
        <taxon>Bacteria</taxon>
        <taxon>Bacillati</taxon>
        <taxon>Actinomycetota</taxon>
        <taxon>Actinomycetes</taxon>
        <taxon>Kitasatosporales</taxon>
        <taxon>Streptomycetaceae</taxon>
        <taxon>Streptomyces</taxon>
    </lineage>
</organism>
<feature type="active site" description="Proton donor" evidence="8">
    <location>
        <position position="284"/>
    </location>
</feature>
<feature type="region of interest" description="Disordered" evidence="12">
    <location>
        <begin position="139"/>
        <end position="159"/>
    </location>
</feature>
<dbReference type="RefSeq" id="WP_003996484.1">
    <property type="nucleotide sequence ID" value="NZ_AMLP01000042.1"/>
</dbReference>
<dbReference type="EMBL" id="AMLP01000042">
    <property type="protein sequence ID" value="ELS57896.1"/>
    <property type="molecule type" value="Genomic_DNA"/>
</dbReference>
<feature type="signal peptide" evidence="11">
    <location>
        <begin position="1"/>
        <end position="24"/>
    </location>
</feature>
<dbReference type="PANTHER" id="PTHR34876">
    <property type="match status" value="1"/>
</dbReference>
<dbReference type="PANTHER" id="PTHR34876:SF4">
    <property type="entry name" value="1,4-BETA-D-GLUCAN CELLOBIOHYDROLASE C-RELATED"/>
    <property type="match status" value="1"/>
</dbReference>
<comment type="similarity">
    <text evidence="11">Belongs to the glycosyl hydrolase family 6.</text>
</comment>
<evidence type="ECO:0000256" key="2">
    <source>
        <dbReference type="ARBA" id="ARBA00022801"/>
    </source>
</evidence>
<dbReference type="GO" id="GO:0030247">
    <property type="term" value="F:polysaccharide binding"/>
    <property type="evidence" value="ECO:0007669"/>
    <property type="project" value="UniProtKB-UniRule"/>
</dbReference>
<feature type="binding site" evidence="9">
    <location>
        <position position="502"/>
    </location>
    <ligand>
        <name>substrate</name>
    </ligand>
</feature>
<evidence type="ECO:0000313" key="14">
    <source>
        <dbReference type="EMBL" id="ELS57896.1"/>
    </source>
</evidence>
<evidence type="ECO:0000256" key="11">
    <source>
        <dbReference type="RuleBase" id="RU361186"/>
    </source>
</evidence>
<comment type="caution">
    <text evidence="14">The sequence shown here is derived from an EMBL/GenBank/DDBJ whole genome shotgun (WGS) entry which is preliminary data.</text>
</comment>
<dbReference type="Pfam" id="PF00553">
    <property type="entry name" value="CBM_2"/>
    <property type="match status" value="1"/>
</dbReference>
<name>L8PK25_STRVR</name>
<feature type="active site" evidence="10">
    <location>
        <position position="237"/>
    </location>
</feature>
<feature type="binding site" evidence="9">
    <location>
        <position position="475"/>
    </location>
    <ligand>
        <name>substrate</name>
    </ligand>
</feature>
<dbReference type="InterPro" id="IPR036434">
    <property type="entry name" value="Beta_cellobiohydrolase_sf"/>
</dbReference>
<feature type="active site" description="Proton acceptor" evidence="8">
    <location>
        <position position="508"/>
    </location>
</feature>
<evidence type="ECO:0000256" key="6">
    <source>
        <dbReference type="ARBA" id="ARBA00023295"/>
    </source>
</evidence>
<accession>L8PK25</accession>
<dbReference type="PRINTS" id="PR00733">
    <property type="entry name" value="GLHYDRLASE6"/>
</dbReference>
<dbReference type="InterPro" id="IPR001919">
    <property type="entry name" value="CBD2"/>
</dbReference>
<feature type="region of interest" description="Disordered" evidence="12">
    <location>
        <begin position="504"/>
        <end position="523"/>
    </location>
</feature>
<dbReference type="InterPro" id="IPR016288">
    <property type="entry name" value="Beta_cellobiohydrolase"/>
</dbReference>
<sequence>MSRTRTAILAALALVAGASGTALAADPGGVGTAAVPCTVDYKVQNQWSTGFTAAVTVTNQGAAKSNWSVQWSYAGNQKITNGWNAKIGQSGAAVTAANESYNGTLATGGSVSFGFQATYSGTNAIPATFTLNGVTCNVDDGGGGPTDPPDPTGPKVDNPYSGAKVYVNPEWSANAAAEPGGSRIANQPTGVWLDRIAAINGVNGGMGLRAHLDEALRQKGSGELVIQLVIYNLPGRDCAALASNGELGPTEINRYKTEYIDPIAAILADPKYASLRIVNTIEIDSLPNLVTNAGSRPTATPQCDVMKANGNYQKGVGYALNKLGDAPNVYNYIDAGHHGWIGWDDNFAASATLMKEAATTEGATVNDVHGFITNTANYSALKENNFGINDSVGGKSVRESSWIDWNRYVDELSFAQAFRRQLVTSGFNSGIGMLIDTSRNGWGGTARPAGPGPMTDVNAYVNGGRYDRRIHVGNWCNQSGAGLGERPQANPAAGIDAYVWMKPPGESDGASKEIPNDEGKGFDGMCDPAYEGNARNGFNMSGALPDAPLSGHWFSAQFQQLMRNAYPPLS</sequence>
<keyword evidence="1 11" id="KW-0732">Signal</keyword>
<feature type="binding site" evidence="9">
    <location>
        <position position="506"/>
    </location>
    <ligand>
        <name>substrate</name>
    </ligand>
</feature>